<feature type="region of interest" description="Disordered" evidence="1">
    <location>
        <begin position="1"/>
        <end position="73"/>
    </location>
</feature>
<protein>
    <submittedName>
        <fullName evidence="2">Uncharacterized protein</fullName>
    </submittedName>
</protein>
<feature type="compositionally biased region" description="Polar residues" evidence="1">
    <location>
        <begin position="11"/>
        <end position="29"/>
    </location>
</feature>
<name>A0ABR3MEI8_9TELE</name>
<evidence type="ECO:0000256" key="1">
    <source>
        <dbReference type="SAM" id="MobiDB-lite"/>
    </source>
</evidence>
<dbReference type="EMBL" id="JAYMGO010000013">
    <property type="protein sequence ID" value="KAL1263503.1"/>
    <property type="molecule type" value="Genomic_DNA"/>
</dbReference>
<comment type="caution">
    <text evidence="2">The sequence shown here is derived from an EMBL/GenBank/DDBJ whole genome shotgun (WGS) entry which is preliminary data.</text>
</comment>
<evidence type="ECO:0000313" key="2">
    <source>
        <dbReference type="EMBL" id="KAL1263503.1"/>
    </source>
</evidence>
<evidence type="ECO:0000313" key="3">
    <source>
        <dbReference type="Proteomes" id="UP001558613"/>
    </source>
</evidence>
<proteinExistence type="predicted"/>
<feature type="compositionally biased region" description="Basic and acidic residues" evidence="1">
    <location>
        <begin position="45"/>
        <end position="60"/>
    </location>
</feature>
<sequence>MNRGAPFVWPLSSSTINTEPCDASPQSKRCISDRNQTRRHGLGLQREREKESESVRERGKSVSSGINQVIKQE</sequence>
<accession>A0ABR3MEI8</accession>
<gene>
    <name evidence="2" type="ORF">QQF64_006242</name>
</gene>
<reference evidence="2 3" key="1">
    <citation type="submission" date="2023-09" db="EMBL/GenBank/DDBJ databases">
        <authorList>
            <person name="Wang M."/>
        </authorList>
    </citation>
    <scope>NUCLEOTIDE SEQUENCE [LARGE SCALE GENOMIC DNA]</scope>
    <source>
        <strain evidence="2">GT-2023</strain>
        <tissue evidence="2">Liver</tissue>
    </source>
</reference>
<keyword evidence="3" id="KW-1185">Reference proteome</keyword>
<dbReference type="Proteomes" id="UP001558613">
    <property type="component" value="Unassembled WGS sequence"/>
</dbReference>
<organism evidence="2 3">
    <name type="scientific">Cirrhinus molitorella</name>
    <name type="common">mud carp</name>
    <dbReference type="NCBI Taxonomy" id="172907"/>
    <lineage>
        <taxon>Eukaryota</taxon>
        <taxon>Metazoa</taxon>
        <taxon>Chordata</taxon>
        <taxon>Craniata</taxon>
        <taxon>Vertebrata</taxon>
        <taxon>Euteleostomi</taxon>
        <taxon>Actinopterygii</taxon>
        <taxon>Neopterygii</taxon>
        <taxon>Teleostei</taxon>
        <taxon>Ostariophysi</taxon>
        <taxon>Cypriniformes</taxon>
        <taxon>Cyprinidae</taxon>
        <taxon>Labeoninae</taxon>
        <taxon>Labeonini</taxon>
        <taxon>Cirrhinus</taxon>
    </lineage>
</organism>